<dbReference type="SUPFAM" id="SSF58104">
    <property type="entry name" value="Methyl-accepting chemotaxis protein (MCP) signaling domain"/>
    <property type="match status" value="1"/>
</dbReference>
<keyword evidence="3" id="KW-0807">Transducer</keyword>
<feature type="transmembrane region" description="Helical" evidence="4">
    <location>
        <begin position="326"/>
        <end position="348"/>
    </location>
</feature>
<feature type="domain" description="Methyl-accepting transducer" evidence="5">
    <location>
        <begin position="364"/>
        <end position="593"/>
    </location>
</feature>
<comment type="similarity">
    <text evidence="2">Belongs to the methyl-accepting chemotaxis (MCP) protein family.</text>
</comment>
<dbReference type="AlphaFoldDB" id="A0A934VTD4"/>
<proteinExistence type="inferred from homology"/>
<sequence length="652" mass="70712">MKRLPRPYAKSGKTRLSIGKMLGISFGAILLIVLVLSFTSLSGINQLLSTTEDLVEANRDDLSIARLEADHLKWAQELSYLFTNASVKNVTVETDPTQCHMGRWLSSEDRVMLEQTYPQATEILEEIIPWHEALHRSAQEIDSIYTEGNPKRLGALIDLELRVLDVSAFVDQQLIAAHGGQRVEGLDKALWGKIEECAEKTNTQAGSGAGEGDATQKEIESTLTRWRYAVESVLSELNRGRIEVAEKKLEDPYREYSKKLHTTLRSEINREGEGLEASNLAAAIYSSQSIPALEELRGLLGRLREEISHHAVTDEKLLSEASSQRLLIIICVAVGIVASVAAAGFVILRTKRMVVNSSRSIARASSAVSSAAIQVQKGSESVADASSEQASTLEETAAAMEEISAQTVTNTEKTEQTGKFTAETIEAIEATNQSLSELTGKISDLFDSSKRIQNVVQTIDEIAFQTNLLALNASVEAARAGEAGSGFAVVAEEVRALAMRAAASAKETGQMIDDSVVRISESNECVQVCSESFEKVLRTSTEVRALVEEVVNCSGDQAEGIDQINHSLMLMDQTVQANASGAEESASAALEMTRLAKQLETQVQELQSFAGILDTPKLKDSAAGTTSQRRVPLLSEVKPTNRVVTELTSSLN</sequence>
<evidence type="ECO:0000256" key="3">
    <source>
        <dbReference type="PROSITE-ProRule" id="PRU00284"/>
    </source>
</evidence>
<keyword evidence="4" id="KW-0472">Membrane</keyword>
<dbReference type="SMART" id="SM00283">
    <property type="entry name" value="MA"/>
    <property type="match status" value="1"/>
</dbReference>
<dbReference type="GO" id="GO:0006935">
    <property type="term" value="P:chemotaxis"/>
    <property type="evidence" value="ECO:0007669"/>
    <property type="project" value="UniProtKB-KW"/>
</dbReference>
<evidence type="ECO:0000313" key="7">
    <source>
        <dbReference type="Proteomes" id="UP000617628"/>
    </source>
</evidence>
<accession>A0A934VTD4</accession>
<dbReference type="PRINTS" id="PR00260">
    <property type="entry name" value="CHEMTRNSDUCR"/>
</dbReference>
<dbReference type="Proteomes" id="UP000617628">
    <property type="component" value="Unassembled WGS sequence"/>
</dbReference>
<keyword evidence="4" id="KW-1133">Transmembrane helix</keyword>
<keyword evidence="4" id="KW-0812">Transmembrane</keyword>
<dbReference type="GO" id="GO:0005886">
    <property type="term" value="C:plasma membrane"/>
    <property type="evidence" value="ECO:0007669"/>
    <property type="project" value="TreeGrafter"/>
</dbReference>
<keyword evidence="1" id="KW-0145">Chemotaxis</keyword>
<reference evidence="6" key="1">
    <citation type="submission" date="2021-01" db="EMBL/GenBank/DDBJ databases">
        <title>Modified the classification status of verrucomicrobia.</title>
        <authorList>
            <person name="Feng X."/>
        </authorList>
    </citation>
    <scope>NUCLEOTIDE SEQUENCE</scope>
    <source>
        <strain evidence="6">KCTC 13126</strain>
    </source>
</reference>
<dbReference type="Gene3D" id="1.10.287.950">
    <property type="entry name" value="Methyl-accepting chemotaxis protein"/>
    <property type="match status" value="1"/>
</dbReference>
<feature type="transmembrane region" description="Helical" evidence="4">
    <location>
        <begin position="21"/>
        <end position="41"/>
    </location>
</feature>
<organism evidence="6 7">
    <name type="scientific">Pelagicoccus mobilis</name>
    <dbReference type="NCBI Taxonomy" id="415221"/>
    <lineage>
        <taxon>Bacteria</taxon>
        <taxon>Pseudomonadati</taxon>
        <taxon>Verrucomicrobiota</taxon>
        <taxon>Opitutia</taxon>
        <taxon>Puniceicoccales</taxon>
        <taxon>Pelagicoccaceae</taxon>
        <taxon>Pelagicoccus</taxon>
    </lineage>
</organism>
<evidence type="ECO:0000313" key="6">
    <source>
        <dbReference type="EMBL" id="MBK1879593.1"/>
    </source>
</evidence>
<dbReference type="Pfam" id="PF00015">
    <property type="entry name" value="MCPsignal"/>
    <property type="match status" value="1"/>
</dbReference>
<name>A0A934VTD4_9BACT</name>
<evidence type="ECO:0000256" key="4">
    <source>
        <dbReference type="SAM" id="Phobius"/>
    </source>
</evidence>
<evidence type="ECO:0000256" key="2">
    <source>
        <dbReference type="ARBA" id="ARBA00029447"/>
    </source>
</evidence>
<gene>
    <name evidence="6" type="ORF">JIN87_22095</name>
</gene>
<dbReference type="GO" id="GO:0004888">
    <property type="term" value="F:transmembrane signaling receptor activity"/>
    <property type="evidence" value="ECO:0007669"/>
    <property type="project" value="InterPro"/>
</dbReference>
<dbReference type="GO" id="GO:0007165">
    <property type="term" value="P:signal transduction"/>
    <property type="evidence" value="ECO:0007669"/>
    <property type="project" value="UniProtKB-KW"/>
</dbReference>
<dbReference type="Pfam" id="PF13682">
    <property type="entry name" value="CZB"/>
    <property type="match status" value="1"/>
</dbReference>
<comment type="caution">
    <text evidence="6">The sequence shown here is derived from an EMBL/GenBank/DDBJ whole genome shotgun (WGS) entry which is preliminary data.</text>
</comment>
<dbReference type="RefSeq" id="WP_200357805.1">
    <property type="nucleotide sequence ID" value="NZ_JAENIL010000051.1"/>
</dbReference>
<evidence type="ECO:0000259" key="5">
    <source>
        <dbReference type="PROSITE" id="PS50111"/>
    </source>
</evidence>
<dbReference type="PANTHER" id="PTHR43531:SF11">
    <property type="entry name" value="METHYL-ACCEPTING CHEMOTAXIS PROTEIN 3"/>
    <property type="match status" value="1"/>
</dbReference>
<dbReference type="InterPro" id="IPR004090">
    <property type="entry name" value="Chemotax_Me-accpt_rcpt"/>
</dbReference>
<evidence type="ECO:0000256" key="1">
    <source>
        <dbReference type="ARBA" id="ARBA00022500"/>
    </source>
</evidence>
<dbReference type="PROSITE" id="PS50111">
    <property type="entry name" value="CHEMOTAXIS_TRANSDUC_2"/>
    <property type="match status" value="1"/>
</dbReference>
<dbReference type="InterPro" id="IPR025991">
    <property type="entry name" value="Chemoreceptor_zinc-bind_dom"/>
</dbReference>
<dbReference type="Gene3D" id="1.20.120.30">
    <property type="entry name" value="Aspartate receptor, ligand-binding domain"/>
    <property type="match status" value="1"/>
</dbReference>
<dbReference type="InterPro" id="IPR004089">
    <property type="entry name" value="MCPsignal_dom"/>
</dbReference>
<protein>
    <submittedName>
        <fullName evidence="6">CZB domain-containing protein</fullName>
    </submittedName>
</protein>
<dbReference type="InterPro" id="IPR051310">
    <property type="entry name" value="MCP_chemotaxis"/>
</dbReference>
<dbReference type="EMBL" id="JAENIL010000051">
    <property type="protein sequence ID" value="MBK1879593.1"/>
    <property type="molecule type" value="Genomic_DNA"/>
</dbReference>
<dbReference type="PANTHER" id="PTHR43531">
    <property type="entry name" value="PROTEIN ICFG"/>
    <property type="match status" value="1"/>
</dbReference>
<keyword evidence="7" id="KW-1185">Reference proteome</keyword>